<dbReference type="Proteomes" id="UP000095230">
    <property type="component" value="Unassembled WGS sequence"/>
</dbReference>
<evidence type="ECO:0000313" key="1">
    <source>
        <dbReference type="EMBL" id="OEG71972.1"/>
    </source>
</evidence>
<gene>
    <name evidence="1" type="ORF">BEL05_19770</name>
</gene>
<dbReference type="AlphaFoldDB" id="A0A1E5IN63"/>
<reference evidence="1 2" key="1">
    <citation type="submission" date="2016-07" db="EMBL/GenBank/DDBJ databases">
        <title>Whole-genome of two Shewanella species isolated from a digestive organ of sea cucumber Apostichopus japonicus Selenka 1867.</title>
        <authorList>
            <person name="Hong H.-H."/>
            <person name="Choi H."/>
            <person name="Cheon S."/>
            <person name="Oh J.-S."/>
            <person name="Lee H.-G."/>
            <person name="Park C."/>
        </authorList>
    </citation>
    <scope>NUCLEOTIDE SEQUENCE [LARGE SCALE GENOMIC DNA]</scope>
    <source>
        <strain evidence="1 2">CSB03KR</strain>
    </source>
</reference>
<accession>A0A1E5IN63</accession>
<evidence type="ECO:0000313" key="2">
    <source>
        <dbReference type="Proteomes" id="UP000095230"/>
    </source>
</evidence>
<dbReference type="EMBL" id="MCBT01000050">
    <property type="protein sequence ID" value="OEG71972.1"/>
    <property type="molecule type" value="Genomic_DNA"/>
</dbReference>
<protein>
    <submittedName>
        <fullName evidence="1">Uncharacterized protein</fullName>
    </submittedName>
</protein>
<proteinExistence type="predicted"/>
<organism evidence="1 2">
    <name type="scientific">Shewanella colwelliana</name>
    <name type="common">Alteromonas colwelliana</name>
    <dbReference type="NCBI Taxonomy" id="23"/>
    <lineage>
        <taxon>Bacteria</taxon>
        <taxon>Pseudomonadati</taxon>
        <taxon>Pseudomonadota</taxon>
        <taxon>Gammaproteobacteria</taxon>
        <taxon>Alteromonadales</taxon>
        <taxon>Shewanellaceae</taxon>
        <taxon>Shewanella</taxon>
    </lineage>
</organism>
<name>A0A1E5IN63_SHECO</name>
<comment type="caution">
    <text evidence="1">The sequence shown here is derived from an EMBL/GenBank/DDBJ whole genome shotgun (WGS) entry which is preliminary data.</text>
</comment>
<dbReference type="RefSeq" id="WP_069672297.1">
    <property type="nucleotide sequence ID" value="NZ_MCBT01000050.1"/>
</dbReference>
<dbReference type="PROSITE" id="PS51257">
    <property type="entry name" value="PROKAR_LIPOPROTEIN"/>
    <property type="match status" value="1"/>
</dbReference>
<sequence>MKSIILISSVLLLSACSSTDNGRNDDLTIANIIASSEHIIMGQLTDSFKPDDNPNTVQYVFVKEGKSWVSNDGQVIYVNAEKDNGKSKVLLEESAKKRLALLTKT</sequence>